<dbReference type="InterPro" id="IPR012406">
    <property type="entry name" value="UreE"/>
</dbReference>
<feature type="region of interest" description="Disordered" evidence="6">
    <location>
        <begin position="143"/>
        <end position="174"/>
    </location>
</feature>
<evidence type="ECO:0000256" key="5">
    <source>
        <dbReference type="HAMAP-Rule" id="MF_00822"/>
    </source>
</evidence>
<dbReference type="HAMAP" id="MF_00822">
    <property type="entry name" value="UreE"/>
    <property type="match status" value="1"/>
</dbReference>
<sequence>MPLFTRRLRIAKAAAHALRPTHTASLPLALRIKSRARICLDDGGEAGFILDRGQILRDGDHIASSDGRLILRISAAAEAVSTVHCSDALLLARCAYHLGNRHVPLQLGEGFVRYQHDHVLDDMVRQMGLTVIAEQAPFEPEAGAYQSAPHGHHHGHADDDHAHDDDHQGHAHRH</sequence>
<dbReference type="PIRSF" id="PIRSF036402">
    <property type="entry name" value="Ureas_acces_UreE"/>
    <property type="match status" value="1"/>
</dbReference>
<reference evidence="8 9" key="1">
    <citation type="submission" date="2015-05" db="EMBL/GenBank/DDBJ databases">
        <title>Draft genome sequence of Lampropedia sp. CT6, isolated from the microbial mat of a hot water spring, located at Manikaran, India.</title>
        <authorList>
            <person name="Tripathi C."/>
            <person name="Rani P."/>
            <person name="Mahato N.K."/>
            <person name="Lal R."/>
        </authorList>
    </citation>
    <scope>NUCLEOTIDE SEQUENCE [LARGE SCALE GENOMIC DNA]</scope>
    <source>
        <strain evidence="8 9">CT6</strain>
    </source>
</reference>
<dbReference type="CDD" id="cd00571">
    <property type="entry name" value="UreE"/>
    <property type="match status" value="1"/>
</dbReference>
<evidence type="ECO:0000313" key="9">
    <source>
        <dbReference type="Proteomes" id="UP000050580"/>
    </source>
</evidence>
<dbReference type="Gene3D" id="2.60.260.20">
    <property type="entry name" value="Urease metallochaperone UreE, N-terminal domain"/>
    <property type="match status" value="1"/>
</dbReference>
<dbReference type="InterPro" id="IPR004029">
    <property type="entry name" value="UreE_N"/>
</dbReference>
<dbReference type="Pfam" id="PF02814">
    <property type="entry name" value="UreE_N"/>
    <property type="match status" value="1"/>
</dbReference>
<evidence type="ECO:0000256" key="2">
    <source>
        <dbReference type="ARBA" id="ARBA00022490"/>
    </source>
</evidence>
<dbReference type="SMART" id="SM00988">
    <property type="entry name" value="UreE_N"/>
    <property type="match status" value="1"/>
</dbReference>
<dbReference type="GO" id="GO:0065003">
    <property type="term" value="P:protein-containing complex assembly"/>
    <property type="evidence" value="ECO:0007669"/>
    <property type="project" value="InterPro"/>
</dbReference>
<keyword evidence="4 5" id="KW-0143">Chaperone</keyword>
<dbReference type="Proteomes" id="UP000050580">
    <property type="component" value="Unassembled WGS sequence"/>
</dbReference>
<evidence type="ECO:0000256" key="4">
    <source>
        <dbReference type="ARBA" id="ARBA00023186"/>
    </source>
</evidence>
<comment type="subcellular location">
    <subcellularLocation>
        <location evidence="1 5">Cytoplasm</location>
    </subcellularLocation>
</comment>
<dbReference type="SUPFAM" id="SSF69737">
    <property type="entry name" value="Urease metallochaperone UreE, C-terminal domain"/>
    <property type="match status" value="1"/>
</dbReference>
<accession>A0A0U1PYR0</accession>
<protein>
    <recommendedName>
        <fullName evidence="5">Urease accessory protein UreE</fullName>
    </recommendedName>
</protein>
<name>A0A0U1PYR0_9BURK</name>
<dbReference type="SUPFAM" id="SSF69287">
    <property type="entry name" value="Urease metallochaperone UreE, N-terminal domain"/>
    <property type="match status" value="1"/>
</dbReference>
<comment type="caution">
    <text evidence="8">The sequence shown here is derived from an EMBL/GenBank/DDBJ whole genome shotgun (WGS) entry which is preliminary data.</text>
</comment>
<comment type="similarity">
    <text evidence="5">Belongs to the UreE family.</text>
</comment>
<dbReference type="EMBL" id="LBNQ01000026">
    <property type="protein sequence ID" value="KKW67650.1"/>
    <property type="molecule type" value="Genomic_DNA"/>
</dbReference>
<organism evidence="8 9">
    <name type="scientific">Lampropedia cohaerens</name>
    <dbReference type="NCBI Taxonomy" id="1610491"/>
    <lineage>
        <taxon>Bacteria</taxon>
        <taxon>Pseudomonadati</taxon>
        <taxon>Pseudomonadota</taxon>
        <taxon>Betaproteobacteria</taxon>
        <taxon>Burkholderiales</taxon>
        <taxon>Comamonadaceae</taxon>
        <taxon>Lampropedia</taxon>
    </lineage>
</organism>
<dbReference type="GO" id="GO:0005737">
    <property type="term" value="C:cytoplasm"/>
    <property type="evidence" value="ECO:0007669"/>
    <property type="project" value="UniProtKB-SubCell"/>
</dbReference>
<gene>
    <name evidence="5" type="primary">ureE</name>
    <name evidence="8" type="ORF">AAV94_09500</name>
</gene>
<dbReference type="NCBIfam" id="NF009751">
    <property type="entry name" value="PRK13261.1-1"/>
    <property type="match status" value="1"/>
</dbReference>
<dbReference type="AlphaFoldDB" id="A0A0U1PYR0"/>
<keyword evidence="3 5" id="KW-0533">Nickel</keyword>
<dbReference type="STRING" id="1610491.AAV94_09500"/>
<evidence type="ECO:0000256" key="6">
    <source>
        <dbReference type="SAM" id="MobiDB-lite"/>
    </source>
</evidence>
<keyword evidence="2 5" id="KW-0963">Cytoplasm</keyword>
<dbReference type="GO" id="GO:0019627">
    <property type="term" value="P:urea metabolic process"/>
    <property type="evidence" value="ECO:0007669"/>
    <property type="project" value="InterPro"/>
</dbReference>
<comment type="function">
    <text evidence="5">Involved in urease metallocenter assembly. Binds nickel. Probably functions as a nickel donor during metallocenter assembly.</text>
</comment>
<evidence type="ECO:0000256" key="1">
    <source>
        <dbReference type="ARBA" id="ARBA00004496"/>
    </source>
</evidence>
<dbReference type="InterPro" id="IPR007864">
    <property type="entry name" value="UreE_C_dom"/>
</dbReference>
<dbReference type="InterPro" id="IPR036118">
    <property type="entry name" value="UreE_N_sf"/>
</dbReference>
<dbReference type="GO" id="GO:0016151">
    <property type="term" value="F:nickel cation binding"/>
    <property type="evidence" value="ECO:0007669"/>
    <property type="project" value="UniProtKB-UniRule"/>
</dbReference>
<feature type="compositionally biased region" description="Basic and acidic residues" evidence="6">
    <location>
        <begin position="156"/>
        <end position="174"/>
    </location>
</feature>
<dbReference type="GO" id="GO:0006457">
    <property type="term" value="P:protein folding"/>
    <property type="evidence" value="ECO:0007669"/>
    <property type="project" value="InterPro"/>
</dbReference>
<keyword evidence="9" id="KW-1185">Reference proteome</keyword>
<dbReference type="PATRIC" id="fig|1610491.3.peg.2020"/>
<dbReference type="Pfam" id="PF05194">
    <property type="entry name" value="UreE_C"/>
    <property type="match status" value="1"/>
</dbReference>
<evidence type="ECO:0000313" key="8">
    <source>
        <dbReference type="EMBL" id="KKW67650.1"/>
    </source>
</evidence>
<evidence type="ECO:0000256" key="3">
    <source>
        <dbReference type="ARBA" id="ARBA00022596"/>
    </source>
</evidence>
<proteinExistence type="inferred from homology"/>
<dbReference type="Gene3D" id="3.30.70.790">
    <property type="entry name" value="UreE, C-terminal domain"/>
    <property type="match status" value="1"/>
</dbReference>
<dbReference type="GO" id="GO:0051082">
    <property type="term" value="F:unfolded protein binding"/>
    <property type="evidence" value="ECO:0007669"/>
    <property type="project" value="UniProtKB-UniRule"/>
</dbReference>
<evidence type="ECO:0000259" key="7">
    <source>
        <dbReference type="SMART" id="SM00988"/>
    </source>
</evidence>
<feature type="domain" description="UreE urease accessory N-terminal" evidence="7">
    <location>
        <begin position="3"/>
        <end position="70"/>
    </location>
</feature>